<evidence type="ECO:0000256" key="8">
    <source>
        <dbReference type="ARBA" id="ARBA00022912"/>
    </source>
</evidence>
<reference evidence="16" key="1">
    <citation type="journal article" date="2010" name="Nat. Biotechnol.">
        <title>Draft genome sequence of the oilseed species Ricinus communis.</title>
        <authorList>
            <person name="Chan A.P."/>
            <person name="Crabtree J."/>
            <person name="Zhao Q."/>
            <person name="Lorenzi H."/>
            <person name="Orvis J."/>
            <person name="Puiu D."/>
            <person name="Melake-Berhan A."/>
            <person name="Jones K.M."/>
            <person name="Redman J."/>
            <person name="Chen G."/>
            <person name="Cahoon E.B."/>
            <person name="Gedil M."/>
            <person name="Stanke M."/>
            <person name="Haas B.J."/>
            <person name="Wortman J.R."/>
            <person name="Fraser-Liggett C.M."/>
            <person name="Ravel J."/>
            <person name="Rabinowicz P.D."/>
        </authorList>
    </citation>
    <scope>NUCLEOTIDE SEQUENCE [LARGE SCALE GENOMIC DNA]</scope>
    <source>
        <strain evidence="16">cv. Hale</strain>
    </source>
</reference>
<dbReference type="InterPro" id="IPR036457">
    <property type="entry name" value="PPM-type-like_dom_sf"/>
</dbReference>
<comment type="cofactor">
    <cofactor evidence="1">
        <name>Mn(2+)</name>
        <dbReference type="ChEBI" id="CHEBI:29035"/>
    </cofactor>
</comment>
<dbReference type="STRING" id="3988.B9RKV0"/>
<evidence type="ECO:0000256" key="3">
    <source>
        <dbReference type="ARBA" id="ARBA00006702"/>
    </source>
</evidence>
<evidence type="ECO:0000256" key="4">
    <source>
        <dbReference type="ARBA" id="ARBA00013081"/>
    </source>
</evidence>
<dbReference type="PANTHER" id="PTHR13832:SF790">
    <property type="entry name" value="PROTEIN PHOSPHATASE 2C 22-RELATED"/>
    <property type="match status" value="1"/>
</dbReference>
<evidence type="ECO:0000313" key="16">
    <source>
        <dbReference type="Proteomes" id="UP000008311"/>
    </source>
</evidence>
<protein>
    <recommendedName>
        <fullName evidence="4">protein-serine/threonine phosphatase</fullName>
        <ecNumber evidence="4">3.1.3.16</ecNumber>
    </recommendedName>
</protein>
<feature type="region of interest" description="Disordered" evidence="13">
    <location>
        <begin position="1"/>
        <end position="23"/>
    </location>
</feature>
<keyword evidence="7" id="KW-0460">Magnesium</keyword>
<keyword evidence="5" id="KW-0479">Metal-binding</keyword>
<dbReference type="SUPFAM" id="SSF81606">
    <property type="entry name" value="PP2C-like"/>
    <property type="match status" value="1"/>
</dbReference>
<evidence type="ECO:0000256" key="6">
    <source>
        <dbReference type="ARBA" id="ARBA00022801"/>
    </source>
</evidence>
<feature type="domain" description="PPM-type phosphatase" evidence="14">
    <location>
        <begin position="85"/>
        <end position="348"/>
    </location>
</feature>
<evidence type="ECO:0000256" key="2">
    <source>
        <dbReference type="ARBA" id="ARBA00001946"/>
    </source>
</evidence>
<dbReference type="FunCoup" id="B9RKV0">
    <property type="interactions" value="26"/>
</dbReference>
<feature type="compositionally biased region" description="Gly residues" evidence="13">
    <location>
        <begin position="1"/>
        <end position="12"/>
    </location>
</feature>
<evidence type="ECO:0000256" key="12">
    <source>
        <dbReference type="RuleBase" id="RU003465"/>
    </source>
</evidence>
<dbReference type="InterPro" id="IPR000222">
    <property type="entry name" value="PP2C_BS"/>
</dbReference>
<evidence type="ECO:0000256" key="5">
    <source>
        <dbReference type="ARBA" id="ARBA00022723"/>
    </source>
</evidence>
<dbReference type="OMA" id="FACHHIP"/>
<dbReference type="GO" id="GO:0005737">
    <property type="term" value="C:cytoplasm"/>
    <property type="evidence" value="ECO:0007669"/>
    <property type="project" value="UniProtKB-ARBA"/>
</dbReference>
<dbReference type="PROSITE" id="PS51746">
    <property type="entry name" value="PPM_2"/>
    <property type="match status" value="1"/>
</dbReference>
<dbReference type="InParanoid" id="B9RKV0"/>
<keyword evidence="16" id="KW-1185">Reference proteome</keyword>
<dbReference type="FunFam" id="3.60.40.10:FF:000004">
    <property type="entry name" value="Probable protein phosphatase 2C 22"/>
    <property type="match status" value="1"/>
</dbReference>
<sequence length="384" mass="41818">MEGDKGYCGIGENGSSSDGRPPNPLSGTACRQCFSIDNNNNHVPLSCKKTLVRHKSLVKTRTSDLSVEPELGVGNHDTAFLPVVRSGACADIGFRPSMEDVYICIDNFVRDYGLNSIADGPNAFYGVFDGHGGRHAADFTCYHLPKFIVEDVNFPREIERVVASAFLQTDTAFAEACSLDAALTSGTTALAALVIGRSLVVANAGDCRAVLCRRGKAIEMSRDHKPVCIKERKRIEASGGHVFDGYLNGLLSVARAIGDWHMEGMKDKDGGPLSAEPELMTTQLTEEDEFLIIGCDGMWDVFRSQNAVDFARRRLQEHNDPVMCSKDLVNEALKRKSGDNLAVVVVCFNSEPPPNLVAPRSRVQRSFSAEGLRELQSFLDSLAN</sequence>
<accession>B9RKV0</accession>
<dbReference type="CDD" id="cd00143">
    <property type="entry name" value="PP2Cc"/>
    <property type="match status" value="1"/>
</dbReference>
<dbReference type="KEGG" id="rcu:8284835"/>
<dbReference type="Pfam" id="PF00481">
    <property type="entry name" value="PP2C"/>
    <property type="match status" value="1"/>
</dbReference>
<evidence type="ECO:0000256" key="1">
    <source>
        <dbReference type="ARBA" id="ARBA00001936"/>
    </source>
</evidence>
<dbReference type="SMART" id="SM00332">
    <property type="entry name" value="PP2Cc"/>
    <property type="match status" value="1"/>
</dbReference>
<comment type="cofactor">
    <cofactor evidence="2">
        <name>Mg(2+)</name>
        <dbReference type="ChEBI" id="CHEBI:18420"/>
    </cofactor>
</comment>
<comment type="similarity">
    <text evidence="3 12">Belongs to the PP2C family.</text>
</comment>
<evidence type="ECO:0000259" key="14">
    <source>
        <dbReference type="PROSITE" id="PS51746"/>
    </source>
</evidence>
<evidence type="ECO:0000256" key="9">
    <source>
        <dbReference type="ARBA" id="ARBA00023211"/>
    </source>
</evidence>
<name>B9RKV0_RICCO</name>
<dbReference type="OrthoDB" id="10264738at2759"/>
<evidence type="ECO:0000256" key="11">
    <source>
        <dbReference type="ARBA" id="ARBA00048336"/>
    </source>
</evidence>
<comment type="catalytic activity">
    <reaction evidence="10">
        <text>O-phospho-L-seryl-[protein] + H2O = L-seryl-[protein] + phosphate</text>
        <dbReference type="Rhea" id="RHEA:20629"/>
        <dbReference type="Rhea" id="RHEA-COMP:9863"/>
        <dbReference type="Rhea" id="RHEA-COMP:11604"/>
        <dbReference type="ChEBI" id="CHEBI:15377"/>
        <dbReference type="ChEBI" id="CHEBI:29999"/>
        <dbReference type="ChEBI" id="CHEBI:43474"/>
        <dbReference type="ChEBI" id="CHEBI:83421"/>
        <dbReference type="EC" id="3.1.3.16"/>
    </reaction>
</comment>
<keyword evidence="8 12" id="KW-0904">Protein phosphatase</keyword>
<dbReference type="Gene3D" id="3.60.40.10">
    <property type="entry name" value="PPM-type phosphatase domain"/>
    <property type="match status" value="1"/>
</dbReference>
<dbReference type="EC" id="3.1.3.16" evidence="4"/>
<keyword evidence="9" id="KW-0464">Manganese</keyword>
<evidence type="ECO:0000313" key="15">
    <source>
        <dbReference type="EMBL" id="EEF48298.1"/>
    </source>
</evidence>
<gene>
    <name evidence="15" type="ORF">RCOM_1053570</name>
</gene>
<comment type="catalytic activity">
    <reaction evidence="11">
        <text>O-phospho-L-threonyl-[protein] + H2O = L-threonyl-[protein] + phosphate</text>
        <dbReference type="Rhea" id="RHEA:47004"/>
        <dbReference type="Rhea" id="RHEA-COMP:11060"/>
        <dbReference type="Rhea" id="RHEA-COMP:11605"/>
        <dbReference type="ChEBI" id="CHEBI:15377"/>
        <dbReference type="ChEBI" id="CHEBI:30013"/>
        <dbReference type="ChEBI" id="CHEBI:43474"/>
        <dbReference type="ChEBI" id="CHEBI:61977"/>
        <dbReference type="EC" id="3.1.3.16"/>
    </reaction>
</comment>
<organism evidence="15 16">
    <name type="scientific">Ricinus communis</name>
    <name type="common">Castor bean</name>
    <dbReference type="NCBI Taxonomy" id="3988"/>
    <lineage>
        <taxon>Eukaryota</taxon>
        <taxon>Viridiplantae</taxon>
        <taxon>Streptophyta</taxon>
        <taxon>Embryophyta</taxon>
        <taxon>Tracheophyta</taxon>
        <taxon>Spermatophyta</taxon>
        <taxon>Magnoliopsida</taxon>
        <taxon>eudicotyledons</taxon>
        <taxon>Gunneridae</taxon>
        <taxon>Pentapetalae</taxon>
        <taxon>rosids</taxon>
        <taxon>fabids</taxon>
        <taxon>Malpighiales</taxon>
        <taxon>Euphorbiaceae</taxon>
        <taxon>Acalyphoideae</taxon>
        <taxon>Acalypheae</taxon>
        <taxon>Ricinus</taxon>
    </lineage>
</organism>
<dbReference type="eggNOG" id="KOG0698">
    <property type="taxonomic scope" value="Eukaryota"/>
</dbReference>
<keyword evidence="6 12" id="KW-0378">Hydrolase</keyword>
<evidence type="ECO:0000256" key="13">
    <source>
        <dbReference type="SAM" id="MobiDB-lite"/>
    </source>
</evidence>
<dbReference type="AlphaFoldDB" id="B9RKV0"/>
<evidence type="ECO:0000256" key="7">
    <source>
        <dbReference type="ARBA" id="ARBA00022842"/>
    </source>
</evidence>
<dbReference type="GO" id="GO:0046872">
    <property type="term" value="F:metal ion binding"/>
    <property type="evidence" value="ECO:0007669"/>
    <property type="project" value="UniProtKB-KW"/>
</dbReference>
<dbReference type="PANTHER" id="PTHR13832">
    <property type="entry name" value="PROTEIN PHOSPHATASE 2C"/>
    <property type="match status" value="1"/>
</dbReference>
<dbReference type="GO" id="GO:0005634">
    <property type="term" value="C:nucleus"/>
    <property type="evidence" value="ECO:0007669"/>
    <property type="project" value="UniProtKB-ARBA"/>
</dbReference>
<dbReference type="Proteomes" id="UP000008311">
    <property type="component" value="Unassembled WGS sequence"/>
</dbReference>
<dbReference type="EMBL" id="EQ973784">
    <property type="protein sequence ID" value="EEF48298.1"/>
    <property type="molecule type" value="Genomic_DNA"/>
</dbReference>
<dbReference type="InterPro" id="IPR001932">
    <property type="entry name" value="PPM-type_phosphatase-like_dom"/>
</dbReference>
<evidence type="ECO:0000256" key="10">
    <source>
        <dbReference type="ARBA" id="ARBA00047761"/>
    </source>
</evidence>
<dbReference type="InterPro" id="IPR015655">
    <property type="entry name" value="PP2C"/>
</dbReference>
<proteinExistence type="inferred from homology"/>
<dbReference type="GO" id="GO:0007165">
    <property type="term" value="P:signal transduction"/>
    <property type="evidence" value="ECO:0000318"/>
    <property type="project" value="GO_Central"/>
</dbReference>
<dbReference type="PROSITE" id="PS01032">
    <property type="entry name" value="PPM_1"/>
    <property type="match status" value="1"/>
</dbReference>
<dbReference type="GO" id="GO:0004722">
    <property type="term" value="F:protein serine/threonine phosphatase activity"/>
    <property type="evidence" value="ECO:0000318"/>
    <property type="project" value="GO_Central"/>
</dbReference>